<evidence type="ECO:0000313" key="4">
    <source>
        <dbReference type="Proteomes" id="UP001575105"/>
    </source>
</evidence>
<keyword evidence="2" id="KW-1133">Transmembrane helix</keyword>
<dbReference type="Proteomes" id="UP001575105">
    <property type="component" value="Unassembled WGS sequence"/>
</dbReference>
<reference evidence="3 4" key="1">
    <citation type="submission" date="2024-08" db="EMBL/GenBank/DDBJ databases">
        <title>Whole-genome sequencing of halo(alkali)philic microorganisms from hypersaline lakes.</title>
        <authorList>
            <person name="Sorokin D.Y."/>
            <person name="Merkel A.Y."/>
            <person name="Messina E."/>
            <person name="Yakimov M."/>
        </authorList>
    </citation>
    <scope>NUCLEOTIDE SEQUENCE [LARGE SCALE GENOMIC DNA]</scope>
    <source>
        <strain evidence="3 4">AB-hyl4</strain>
    </source>
</reference>
<keyword evidence="2" id="KW-0472">Membrane</keyword>
<evidence type="ECO:0000256" key="2">
    <source>
        <dbReference type="SAM" id="Phobius"/>
    </source>
</evidence>
<keyword evidence="4" id="KW-1185">Reference proteome</keyword>
<sequence>MAAKASISSGYRWRLGIIAAALLLFGSAFVYDAAVTWEPLMEIRRSYPERQRIYQQWEQVQLDHDGDAAEANRAWAAIADAEGYPDRPSEYTDRDIFIQWVCAAITLPLGLLFAVSWVRTGSRWIATDDTGLHTSWGQHAPWPTLRSIDKSRWKAKGIAVVHYDDNGSERRITLDDWKYDREPTAEMLKEVEAQLGETDPATTEPEPVATAETTEATEATEKSDATP</sequence>
<gene>
    <name evidence="3" type="ORF">ACERK3_00760</name>
</gene>
<name>A0ABV4TZW6_9BACT</name>
<protein>
    <recommendedName>
        <fullName evidence="5">PH (Pleckstrin Homology) domain-containing protein</fullName>
    </recommendedName>
</protein>
<proteinExistence type="predicted"/>
<dbReference type="RefSeq" id="WP_425343737.1">
    <property type="nucleotide sequence ID" value="NZ_JBGUBD010000001.1"/>
</dbReference>
<feature type="region of interest" description="Disordered" evidence="1">
    <location>
        <begin position="189"/>
        <end position="227"/>
    </location>
</feature>
<comment type="caution">
    <text evidence="3">The sequence shown here is derived from an EMBL/GenBank/DDBJ whole genome shotgun (WGS) entry which is preliminary data.</text>
</comment>
<feature type="compositionally biased region" description="Low complexity" evidence="1">
    <location>
        <begin position="197"/>
        <end position="217"/>
    </location>
</feature>
<accession>A0ABV4TZW6</accession>
<evidence type="ECO:0008006" key="5">
    <source>
        <dbReference type="Google" id="ProtNLM"/>
    </source>
</evidence>
<dbReference type="EMBL" id="JBGUBD010000001">
    <property type="protein sequence ID" value="MFA9476811.1"/>
    <property type="molecule type" value="Genomic_DNA"/>
</dbReference>
<evidence type="ECO:0000256" key="1">
    <source>
        <dbReference type="SAM" id="MobiDB-lite"/>
    </source>
</evidence>
<organism evidence="3 4">
    <name type="scientific">Natronomicrosphaera hydrolytica</name>
    <dbReference type="NCBI Taxonomy" id="3242702"/>
    <lineage>
        <taxon>Bacteria</taxon>
        <taxon>Pseudomonadati</taxon>
        <taxon>Planctomycetota</taxon>
        <taxon>Phycisphaerae</taxon>
        <taxon>Phycisphaerales</taxon>
        <taxon>Phycisphaeraceae</taxon>
        <taxon>Natronomicrosphaera</taxon>
    </lineage>
</organism>
<feature type="transmembrane region" description="Helical" evidence="2">
    <location>
        <begin position="97"/>
        <end position="118"/>
    </location>
</feature>
<keyword evidence="2" id="KW-0812">Transmembrane</keyword>
<evidence type="ECO:0000313" key="3">
    <source>
        <dbReference type="EMBL" id="MFA9476811.1"/>
    </source>
</evidence>